<evidence type="ECO:0000256" key="1">
    <source>
        <dbReference type="ARBA" id="ARBA00000316"/>
    </source>
</evidence>
<comment type="pathway">
    <text evidence="5">Amino-acid biosynthesis; D-alanine biosynthesis; D-alanine from L-alanine: step 1/1.</text>
</comment>
<keyword evidence="10" id="KW-1185">Reference proteome</keyword>
<accession>A0A1M5TEH2</accession>
<dbReference type="Pfam" id="PF01168">
    <property type="entry name" value="Ala_racemase_N"/>
    <property type="match status" value="1"/>
</dbReference>
<feature type="domain" description="Alanine racemase C-terminal" evidence="8">
    <location>
        <begin position="248"/>
        <end position="372"/>
    </location>
</feature>
<gene>
    <name evidence="9" type="ORF">SAMN04488530_1588</name>
</gene>
<feature type="binding site" evidence="5 7">
    <location>
        <position position="138"/>
    </location>
    <ligand>
        <name>substrate</name>
    </ligand>
</feature>
<organism evidence="9 10">
    <name type="scientific">Asaccharospora irregularis DSM 2635</name>
    <dbReference type="NCBI Taxonomy" id="1121321"/>
    <lineage>
        <taxon>Bacteria</taxon>
        <taxon>Bacillati</taxon>
        <taxon>Bacillota</taxon>
        <taxon>Clostridia</taxon>
        <taxon>Peptostreptococcales</taxon>
        <taxon>Peptostreptococcaceae</taxon>
        <taxon>Asaccharospora</taxon>
    </lineage>
</organism>
<evidence type="ECO:0000256" key="5">
    <source>
        <dbReference type="HAMAP-Rule" id="MF_01201"/>
    </source>
</evidence>
<dbReference type="SUPFAM" id="SSF51419">
    <property type="entry name" value="PLP-binding barrel"/>
    <property type="match status" value="1"/>
</dbReference>
<dbReference type="EMBL" id="FQWX01000058">
    <property type="protein sequence ID" value="SHH49122.1"/>
    <property type="molecule type" value="Genomic_DNA"/>
</dbReference>
<evidence type="ECO:0000259" key="8">
    <source>
        <dbReference type="SMART" id="SM01005"/>
    </source>
</evidence>
<dbReference type="InterPro" id="IPR011079">
    <property type="entry name" value="Ala_racemase_C"/>
</dbReference>
<dbReference type="InterPro" id="IPR000821">
    <property type="entry name" value="Ala_racemase"/>
</dbReference>
<dbReference type="GO" id="GO:0030170">
    <property type="term" value="F:pyridoxal phosphate binding"/>
    <property type="evidence" value="ECO:0007669"/>
    <property type="project" value="UniProtKB-UniRule"/>
</dbReference>
<dbReference type="FunFam" id="2.40.37.10:FF:000006">
    <property type="entry name" value="Alanine racemase"/>
    <property type="match status" value="1"/>
</dbReference>
<dbReference type="GO" id="GO:0030632">
    <property type="term" value="P:D-alanine biosynthetic process"/>
    <property type="evidence" value="ECO:0007669"/>
    <property type="project" value="UniProtKB-UniRule"/>
</dbReference>
<dbReference type="InterPro" id="IPR001608">
    <property type="entry name" value="Ala_racemase_N"/>
</dbReference>
<keyword evidence="4 5" id="KW-0413">Isomerase</keyword>
<evidence type="ECO:0000256" key="2">
    <source>
        <dbReference type="ARBA" id="ARBA00001933"/>
    </source>
</evidence>
<dbReference type="FunFam" id="3.20.20.10:FF:000002">
    <property type="entry name" value="Alanine racemase"/>
    <property type="match status" value="1"/>
</dbReference>
<feature type="binding site" evidence="5 7">
    <location>
        <position position="316"/>
    </location>
    <ligand>
        <name>substrate</name>
    </ligand>
</feature>
<dbReference type="GO" id="GO:0005829">
    <property type="term" value="C:cytosol"/>
    <property type="evidence" value="ECO:0007669"/>
    <property type="project" value="TreeGrafter"/>
</dbReference>
<comment type="similarity">
    <text evidence="5">Belongs to the alanine racemase family.</text>
</comment>
<dbReference type="Gene3D" id="2.40.37.10">
    <property type="entry name" value="Lyase, Ornithine Decarboxylase, Chain A, domain 1"/>
    <property type="match status" value="1"/>
</dbReference>
<reference evidence="10" key="1">
    <citation type="submission" date="2016-11" db="EMBL/GenBank/DDBJ databases">
        <authorList>
            <person name="Varghese N."/>
            <person name="Submissions S."/>
        </authorList>
    </citation>
    <scope>NUCLEOTIDE SEQUENCE [LARGE SCALE GENOMIC DNA]</scope>
    <source>
        <strain evidence="10">DSM 2635</strain>
    </source>
</reference>
<dbReference type="PANTHER" id="PTHR30511">
    <property type="entry name" value="ALANINE RACEMASE"/>
    <property type="match status" value="1"/>
</dbReference>
<dbReference type="PRINTS" id="PR00992">
    <property type="entry name" value="ALARACEMASE"/>
</dbReference>
<dbReference type="Pfam" id="PF00842">
    <property type="entry name" value="Ala_racemase_C"/>
    <property type="match status" value="1"/>
</dbReference>
<proteinExistence type="inferred from homology"/>
<evidence type="ECO:0000256" key="6">
    <source>
        <dbReference type="PIRSR" id="PIRSR600821-50"/>
    </source>
</evidence>
<dbReference type="InterPro" id="IPR020622">
    <property type="entry name" value="Ala_racemase_pyridoxalP-BS"/>
</dbReference>
<dbReference type="CDD" id="cd00430">
    <property type="entry name" value="PLPDE_III_AR"/>
    <property type="match status" value="1"/>
</dbReference>
<protein>
    <recommendedName>
        <fullName evidence="5">Alanine racemase</fullName>
        <ecNumber evidence="5">5.1.1.1</ecNumber>
    </recommendedName>
</protein>
<feature type="active site" description="Proton acceptor; specific for D-alanine" evidence="5">
    <location>
        <position position="40"/>
    </location>
</feature>
<dbReference type="PANTHER" id="PTHR30511:SF0">
    <property type="entry name" value="ALANINE RACEMASE, CATABOLIC-RELATED"/>
    <property type="match status" value="1"/>
</dbReference>
<dbReference type="OrthoDB" id="9813814at2"/>
<dbReference type="UniPathway" id="UPA00042">
    <property type="reaction ID" value="UER00497"/>
</dbReference>
<feature type="modified residue" description="N6-(pyridoxal phosphate)lysine" evidence="5 6">
    <location>
        <position position="40"/>
    </location>
</feature>
<dbReference type="SUPFAM" id="SSF50621">
    <property type="entry name" value="Alanine racemase C-terminal domain-like"/>
    <property type="match status" value="1"/>
</dbReference>
<evidence type="ECO:0000313" key="9">
    <source>
        <dbReference type="EMBL" id="SHH49122.1"/>
    </source>
</evidence>
<evidence type="ECO:0000256" key="7">
    <source>
        <dbReference type="PIRSR" id="PIRSR600821-52"/>
    </source>
</evidence>
<dbReference type="GO" id="GO:0008784">
    <property type="term" value="F:alanine racemase activity"/>
    <property type="evidence" value="ECO:0007669"/>
    <property type="project" value="UniProtKB-UniRule"/>
</dbReference>
<evidence type="ECO:0000256" key="3">
    <source>
        <dbReference type="ARBA" id="ARBA00022898"/>
    </source>
</evidence>
<evidence type="ECO:0000256" key="4">
    <source>
        <dbReference type="ARBA" id="ARBA00023235"/>
    </source>
</evidence>
<dbReference type="PROSITE" id="PS00395">
    <property type="entry name" value="ALANINE_RACEMASE"/>
    <property type="match status" value="1"/>
</dbReference>
<dbReference type="InterPro" id="IPR029066">
    <property type="entry name" value="PLP-binding_barrel"/>
</dbReference>
<dbReference type="STRING" id="1121321.SAMN04488530_1588"/>
<keyword evidence="3 5" id="KW-0663">Pyridoxal phosphate</keyword>
<dbReference type="Gene3D" id="3.20.20.10">
    <property type="entry name" value="Alanine racemase"/>
    <property type="match status" value="1"/>
</dbReference>
<dbReference type="AlphaFoldDB" id="A0A1M5TEH2"/>
<dbReference type="GO" id="GO:0009252">
    <property type="term" value="P:peptidoglycan biosynthetic process"/>
    <property type="evidence" value="ECO:0007669"/>
    <property type="project" value="TreeGrafter"/>
</dbReference>
<dbReference type="SMART" id="SM01005">
    <property type="entry name" value="Ala_racemase_C"/>
    <property type="match status" value="1"/>
</dbReference>
<comment type="catalytic activity">
    <reaction evidence="1 5">
        <text>L-alanine = D-alanine</text>
        <dbReference type="Rhea" id="RHEA:20249"/>
        <dbReference type="ChEBI" id="CHEBI:57416"/>
        <dbReference type="ChEBI" id="CHEBI:57972"/>
        <dbReference type="EC" id="5.1.1.1"/>
    </reaction>
</comment>
<evidence type="ECO:0000313" key="10">
    <source>
        <dbReference type="Proteomes" id="UP000243255"/>
    </source>
</evidence>
<name>A0A1M5TEH2_9FIRM</name>
<dbReference type="NCBIfam" id="TIGR00492">
    <property type="entry name" value="alr"/>
    <property type="match status" value="1"/>
</dbReference>
<comment type="function">
    <text evidence="5">Catalyzes the interconversion of L-alanine and D-alanine. May also act on other amino acids.</text>
</comment>
<dbReference type="Proteomes" id="UP000243255">
    <property type="component" value="Unassembled WGS sequence"/>
</dbReference>
<dbReference type="EC" id="5.1.1.1" evidence="5"/>
<dbReference type="RefSeq" id="WP_073127762.1">
    <property type="nucleotide sequence ID" value="NZ_BAABCH010000010.1"/>
</dbReference>
<sequence length="386" mass="43433">MSQQLTSPTWAEINLDNIKSNLNNIKSLLNEDTKVCGVVKANAYGHGAVEVAKLLEKENVDYLAVARLEEGLELRQNKITLPILCLGYISNDSIENAIKNKITMTVYSLEIAREINDVARKLNTMAFIHIKIDTGMRRIGFDSTEESVKDILNIAKLEFVSLEGMFTHFATADEVSKEFTYNQASRFKFISNRLKEEGIDIQIKHVSNSAAVMDCSDLRLNMVRCGIILYGHYPSDEVLKERIKLKPAMRLKTKVAHIKYVDPGVGISYGLKYTTSKKEKIATIPIGYADGFTRIQKNPKVSIKGQLFDVVGRICMDQCMVKIDKNIDIKVGDEVIVFGDSGLTAESIAKDLGTINYEVLCMVARRVDRVYMEKNEILQINSYLIK</sequence>
<dbReference type="InterPro" id="IPR009006">
    <property type="entry name" value="Ala_racemase/Decarboxylase_C"/>
</dbReference>
<feature type="active site" description="Proton acceptor; specific for L-alanine" evidence="5">
    <location>
        <position position="269"/>
    </location>
</feature>
<dbReference type="HAMAP" id="MF_01201">
    <property type="entry name" value="Ala_racemase"/>
    <property type="match status" value="1"/>
</dbReference>
<comment type="cofactor">
    <cofactor evidence="2 5 6">
        <name>pyridoxal 5'-phosphate</name>
        <dbReference type="ChEBI" id="CHEBI:597326"/>
    </cofactor>
</comment>